<accession>A0A6C0HL22</accession>
<organism evidence="1">
    <name type="scientific">viral metagenome</name>
    <dbReference type="NCBI Taxonomy" id="1070528"/>
    <lineage>
        <taxon>unclassified sequences</taxon>
        <taxon>metagenomes</taxon>
        <taxon>organismal metagenomes</taxon>
    </lineage>
</organism>
<dbReference type="EMBL" id="MN739977">
    <property type="protein sequence ID" value="QHT81104.1"/>
    <property type="molecule type" value="Genomic_DNA"/>
</dbReference>
<protein>
    <submittedName>
        <fullName evidence="1">Uncharacterized protein</fullName>
    </submittedName>
</protein>
<reference evidence="1" key="1">
    <citation type="journal article" date="2020" name="Nature">
        <title>Giant virus diversity and host interactions through global metagenomics.</title>
        <authorList>
            <person name="Schulz F."/>
            <person name="Roux S."/>
            <person name="Paez-Espino D."/>
            <person name="Jungbluth S."/>
            <person name="Walsh D.A."/>
            <person name="Denef V.J."/>
            <person name="McMahon K.D."/>
            <person name="Konstantinidis K.T."/>
            <person name="Eloe-Fadrosh E.A."/>
            <person name="Kyrpides N.C."/>
            <person name="Woyke T."/>
        </authorList>
    </citation>
    <scope>NUCLEOTIDE SEQUENCE</scope>
    <source>
        <strain evidence="1">GVMAG-M-3300023184-135</strain>
    </source>
</reference>
<name>A0A6C0HL22_9ZZZZ</name>
<sequence length="569" mass="62551">MGDNGRAIYQSLLAETDTEARDDYEYDPRVQMYMNRRAGEADAVARQPAYNPTGDIRGVQESVADLVRDHNEDLVLQKAPDTIPKTHTVLINTGYRDWTVQPDAYSNIFSFGTEQNIDLNGPQTPYYFNNTVVPLAAYETPSNALIVGAGVRNTYMTPANIAKQTFNTASGATVPPYFITQAQTYQPTYGWKIVVSNGAFIHTPTPFSYRDANVRVYYYPTYSSANPRGAQLGIDIQPKLYGANQYNYSTSRRFSNVSSIRLIRATLPVRANQPWSPSAFAGTPIAYPDSFHAKSYAFMNIGSLNGGQYGGAQAVQRAFATLTQMTRNIYEPSGTFPSQYIDFYPWASEAYTFDPPMRELSNANLLLVDEVGINYSQVDNLNVTAMQIMPGQSLGKVKFFVANTSVSLTSYGDSNVIYGKDLRVGDEIVFYAPAVSQISSDSNSTSTLRALFQTFSNNYIVTDICNGDFATSAVLPIASYGTSFLAAPKISTINMGSVYATFSALSVTTCNICLRSYASQTASIPNTKIFSQDYVLPILNKNLQATFALEIVTQEPDASKIVKMIPASE</sequence>
<proteinExistence type="predicted"/>
<dbReference type="AlphaFoldDB" id="A0A6C0HL22"/>
<evidence type="ECO:0000313" key="1">
    <source>
        <dbReference type="EMBL" id="QHT81104.1"/>
    </source>
</evidence>